<keyword evidence="3" id="KW-1185">Reference proteome</keyword>
<proteinExistence type="predicted"/>
<sequence length="206" mass="22185">MRNLGKLSIAAVVVAALTTIAAPAYAADGNEAPPPPREDIQTQLDAIENPDARAGAESMVAELVAQGRDVVAVDAGTYVPVADAAEGQMSPMGMPTDCHASLTISRSGQNIFNDVKSWCSVSFTKVQHHMSIMGQNPWVPPDTNTVADNWYTTYSTTTAWNTQVFACNNYNMTDWRAYGSGALERGGVVYTIPTLQDVMDYQDCGW</sequence>
<evidence type="ECO:0008006" key="4">
    <source>
        <dbReference type="Google" id="ProtNLM"/>
    </source>
</evidence>
<name>A0ABU1SFH1_9MICO</name>
<protein>
    <recommendedName>
        <fullName evidence="4">Secreted protein</fullName>
    </recommendedName>
</protein>
<accession>A0ABU1SFH1</accession>
<evidence type="ECO:0000256" key="1">
    <source>
        <dbReference type="SAM" id="SignalP"/>
    </source>
</evidence>
<evidence type="ECO:0000313" key="3">
    <source>
        <dbReference type="Proteomes" id="UP001259347"/>
    </source>
</evidence>
<gene>
    <name evidence="2" type="ORF">J2Y69_002950</name>
</gene>
<organism evidence="2 3">
    <name type="scientific">Microbacterium resistens</name>
    <dbReference type="NCBI Taxonomy" id="156977"/>
    <lineage>
        <taxon>Bacteria</taxon>
        <taxon>Bacillati</taxon>
        <taxon>Actinomycetota</taxon>
        <taxon>Actinomycetes</taxon>
        <taxon>Micrococcales</taxon>
        <taxon>Microbacteriaceae</taxon>
        <taxon>Microbacterium</taxon>
    </lineage>
</organism>
<comment type="caution">
    <text evidence="2">The sequence shown here is derived from an EMBL/GenBank/DDBJ whole genome shotgun (WGS) entry which is preliminary data.</text>
</comment>
<feature type="signal peptide" evidence="1">
    <location>
        <begin position="1"/>
        <end position="26"/>
    </location>
</feature>
<dbReference type="Proteomes" id="UP001259347">
    <property type="component" value="Unassembled WGS sequence"/>
</dbReference>
<keyword evidence="1" id="KW-0732">Signal</keyword>
<dbReference type="EMBL" id="JAVDUM010000013">
    <property type="protein sequence ID" value="MDR6868336.1"/>
    <property type="molecule type" value="Genomic_DNA"/>
</dbReference>
<feature type="chain" id="PRO_5047100628" description="Secreted protein" evidence="1">
    <location>
        <begin position="27"/>
        <end position="206"/>
    </location>
</feature>
<evidence type="ECO:0000313" key="2">
    <source>
        <dbReference type="EMBL" id="MDR6868336.1"/>
    </source>
</evidence>
<dbReference type="RefSeq" id="WP_310022035.1">
    <property type="nucleotide sequence ID" value="NZ_JAVDUM010000013.1"/>
</dbReference>
<reference evidence="2 3" key="1">
    <citation type="submission" date="2023-07" db="EMBL/GenBank/DDBJ databases">
        <title>Sorghum-associated microbial communities from plants grown in Nebraska, USA.</title>
        <authorList>
            <person name="Schachtman D."/>
        </authorList>
    </citation>
    <scope>NUCLEOTIDE SEQUENCE [LARGE SCALE GENOMIC DNA]</scope>
    <source>
        <strain evidence="2 3">2980</strain>
    </source>
</reference>